<dbReference type="PANTHER" id="PTHR11006:SF73">
    <property type="entry name" value="PROTEIN ARGININE N-METHYLTRANSFERASE 6"/>
    <property type="match status" value="1"/>
</dbReference>
<gene>
    <name evidence="7" type="ORF">PGLA2088_LOCUS31699</name>
</gene>
<proteinExistence type="predicted"/>
<dbReference type="SUPFAM" id="SSF53335">
    <property type="entry name" value="S-adenosyl-L-methionine-dependent methyltransferases"/>
    <property type="match status" value="1"/>
</dbReference>
<dbReference type="PROSITE" id="PS51678">
    <property type="entry name" value="SAM_MT_PRMT"/>
    <property type="match status" value="1"/>
</dbReference>
<dbReference type="AlphaFoldDB" id="A0A813KJF1"/>
<dbReference type="GO" id="GO:0016274">
    <property type="term" value="F:protein-arginine N-methyltransferase activity"/>
    <property type="evidence" value="ECO:0007669"/>
    <property type="project" value="InterPro"/>
</dbReference>
<reference evidence="7" key="1">
    <citation type="submission" date="2021-02" db="EMBL/GenBank/DDBJ databases">
        <authorList>
            <person name="Dougan E. K."/>
            <person name="Rhodes N."/>
            <person name="Thang M."/>
            <person name="Chan C."/>
        </authorList>
    </citation>
    <scope>NUCLEOTIDE SEQUENCE</scope>
</reference>
<feature type="domain" description="Methyltransferase type 11" evidence="5">
    <location>
        <begin position="63"/>
        <end position="162"/>
    </location>
</feature>
<dbReference type="GO" id="GO:0042054">
    <property type="term" value="F:histone methyltransferase activity"/>
    <property type="evidence" value="ECO:0007669"/>
    <property type="project" value="TreeGrafter"/>
</dbReference>
<dbReference type="Gene3D" id="3.40.50.150">
    <property type="entry name" value="Vaccinia Virus protein VP39"/>
    <property type="match status" value="1"/>
</dbReference>
<dbReference type="GO" id="GO:0032259">
    <property type="term" value="P:methylation"/>
    <property type="evidence" value="ECO:0007669"/>
    <property type="project" value="UniProtKB-KW"/>
</dbReference>
<evidence type="ECO:0000256" key="1">
    <source>
        <dbReference type="ARBA" id="ARBA00022603"/>
    </source>
</evidence>
<feature type="domain" description="Protein arginine N-methyltransferase" evidence="6">
    <location>
        <begin position="322"/>
        <end position="379"/>
    </location>
</feature>
<protein>
    <recommendedName>
        <fullName evidence="9">Protein arginine N-methyltransferase</fullName>
    </recommendedName>
</protein>
<dbReference type="Pfam" id="PF22528">
    <property type="entry name" value="PRMT_C"/>
    <property type="match status" value="2"/>
</dbReference>
<organism evidence="7 8">
    <name type="scientific">Polarella glacialis</name>
    <name type="common">Dinoflagellate</name>
    <dbReference type="NCBI Taxonomy" id="89957"/>
    <lineage>
        <taxon>Eukaryota</taxon>
        <taxon>Sar</taxon>
        <taxon>Alveolata</taxon>
        <taxon>Dinophyceae</taxon>
        <taxon>Suessiales</taxon>
        <taxon>Suessiaceae</taxon>
        <taxon>Polarella</taxon>
    </lineage>
</organism>
<evidence type="ECO:0000259" key="5">
    <source>
        <dbReference type="Pfam" id="PF08241"/>
    </source>
</evidence>
<dbReference type="InterPro" id="IPR013216">
    <property type="entry name" value="Methyltransf_11"/>
</dbReference>
<dbReference type="Proteomes" id="UP000626109">
    <property type="component" value="Unassembled WGS sequence"/>
</dbReference>
<evidence type="ECO:0000256" key="3">
    <source>
        <dbReference type="ARBA" id="ARBA00022691"/>
    </source>
</evidence>
<name>A0A813KJF1_POLGL</name>
<feature type="domain" description="Protein arginine N-methyltransferase" evidence="6">
    <location>
        <begin position="166"/>
        <end position="282"/>
    </location>
</feature>
<sequence length="428" mass="46575">MADAMPLGEKRRRLEDEVDTAYFEKYDSAFVHEEMLRDGVRCKAYADAIAACQAITGGGVVIEVGAGSGILSCLCAKAGARKVYAVEASAPTAKLCREVVRANKCEDVVEVLEMRLEDVELPEGVRVDAIVSEWMGYFLFYESMLDSVIFARDRWLKPGGCLLPSRAKLFLQPFSDARWRDLRAKHLSDVCGIDVSPLAARLAAEEASEPAIQGIESEHLFGEPRQILDMDLATVSLAEFSSSIQLPMAIWERPRLVHSSSNGQSMPVHGFAGWFEVTFNPPAPPAWSLAQLLGAPSLAARFAAPSTGPSEAPSEAHVVPRRVVLSTAPGQPRTCWHQTLFYLPSGALEVSSSDQLEAEVSLNRPAENRRWLSVSIRWTHVTPAGAKVSKPAVSWLLRSYAEAATRAPPLPVPRLRGTSRAACYGGAC</sequence>
<evidence type="ECO:0008006" key="9">
    <source>
        <dbReference type="Google" id="ProtNLM"/>
    </source>
</evidence>
<evidence type="ECO:0000259" key="6">
    <source>
        <dbReference type="Pfam" id="PF22528"/>
    </source>
</evidence>
<comment type="caution">
    <text evidence="7">The sequence shown here is derived from an EMBL/GenBank/DDBJ whole genome shotgun (WGS) entry which is preliminary data.</text>
</comment>
<keyword evidence="3 4" id="KW-0949">S-adenosyl-L-methionine</keyword>
<keyword evidence="2 4" id="KW-0808">Transferase</keyword>
<dbReference type="InterPro" id="IPR055135">
    <property type="entry name" value="PRMT_dom"/>
</dbReference>
<dbReference type="EMBL" id="CAJNNW010029536">
    <property type="protein sequence ID" value="CAE8700612.1"/>
    <property type="molecule type" value="Genomic_DNA"/>
</dbReference>
<evidence type="ECO:0000256" key="2">
    <source>
        <dbReference type="ARBA" id="ARBA00022679"/>
    </source>
</evidence>
<dbReference type="PANTHER" id="PTHR11006">
    <property type="entry name" value="PROTEIN ARGININE N-METHYLTRANSFERASE"/>
    <property type="match status" value="1"/>
</dbReference>
<accession>A0A813KJF1</accession>
<dbReference type="FunFam" id="3.40.50.150:FF:000016">
    <property type="entry name" value="Protein arginine N-methyltransferase 6"/>
    <property type="match status" value="1"/>
</dbReference>
<evidence type="ECO:0000256" key="4">
    <source>
        <dbReference type="PROSITE-ProRule" id="PRU01015"/>
    </source>
</evidence>
<dbReference type="InterPro" id="IPR025799">
    <property type="entry name" value="Arg_MeTrfase"/>
</dbReference>
<evidence type="ECO:0000313" key="7">
    <source>
        <dbReference type="EMBL" id="CAE8700612.1"/>
    </source>
</evidence>
<evidence type="ECO:0000313" key="8">
    <source>
        <dbReference type="Proteomes" id="UP000626109"/>
    </source>
</evidence>
<dbReference type="Gene3D" id="2.70.160.11">
    <property type="entry name" value="Hnrnp arginine n-methyltransferase1"/>
    <property type="match status" value="1"/>
</dbReference>
<dbReference type="CDD" id="cd02440">
    <property type="entry name" value="AdoMet_MTases"/>
    <property type="match status" value="1"/>
</dbReference>
<keyword evidence="1 4" id="KW-0489">Methyltransferase</keyword>
<dbReference type="InterPro" id="IPR029063">
    <property type="entry name" value="SAM-dependent_MTases_sf"/>
</dbReference>
<dbReference type="Pfam" id="PF08241">
    <property type="entry name" value="Methyltransf_11"/>
    <property type="match status" value="1"/>
</dbReference>